<organism evidence="1 2">
    <name type="scientific">Enterobacter genomosp. O</name>
    <dbReference type="NCBI Taxonomy" id="2364150"/>
    <lineage>
        <taxon>Bacteria</taxon>
        <taxon>Pseudomonadati</taxon>
        <taxon>Pseudomonadota</taxon>
        <taxon>Gammaproteobacteria</taxon>
        <taxon>Enterobacterales</taxon>
        <taxon>Enterobacteriaceae</taxon>
        <taxon>Enterobacter</taxon>
        <taxon>Enterobacter cloacae complex</taxon>
        <taxon>Enterobacter cloacae complex clade O</taxon>
    </lineage>
</organism>
<gene>
    <name evidence="1" type="ORF">AWI28_18875</name>
</gene>
<dbReference type="AlphaFoldDB" id="A0A0X4ELB7"/>
<keyword evidence="2" id="KW-1185">Reference proteome</keyword>
<dbReference type="Proteomes" id="UP000064715">
    <property type="component" value="Unassembled WGS sequence"/>
</dbReference>
<evidence type="ECO:0000313" key="2">
    <source>
        <dbReference type="Proteomes" id="UP000064715"/>
    </source>
</evidence>
<name>A0A0X4ELB7_9ENTR</name>
<dbReference type="EMBL" id="LRCR01000025">
    <property type="protein sequence ID" value="KUQ82438.1"/>
    <property type="molecule type" value="Genomic_DNA"/>
</dbReference>
<reference evidence="2" key="1">
    <citation type="submission" date="2016-01" db="EMBL/GenBank/DDBJ databases">
        <title>WGS of SAMN04407783.</title>
        <authorList>
            <person name="Adams M."/>
            <person name="Sutton G."/>
            <person name="Nelson K."/>
            <person name="Thaden J."/>
            <person name="Fowler V."/>
            <person name="Mccorrison J."/>
            <person name="Sanka R."/>
            <person name="Brinkac L."/>
            <person name="Nierman W."/>
        </authorList>
    </citation>
    <scope>NUCLEOTIDE SEQUENCE [LARGE SCALE GENOMIC DNA]</scope>
    <source>
        <strain evidence="2">GN04363</strain>
    </source>
</reference>
<proteinExistence type="predicted"/>
<evidence type="ECO:0000313" key="1">
    <source>
        <dbReference type="EMBL" id="KUQ82438.1"/>
    </source>
</evidence>
<accession>A0A0X4ELB7</accession>
<sequence length="56" mass="6623">MQNGYCRFISYHLQKNTWRSRHMTNQVISITIHIAESRKAIVTARLITTVTILGWY</sequence>
<comment type="caution">
    <text evidence="1">The sequence shown here is derived from an EMBL/GenBank/DDBJ whole genome shotgun (WGS) entry which is preliminary data.</text>
</comment>
<protein>
    <submittedName>
        <fullName evidence="1">Uncharacterized protein</fullName>
    </submittedName>
</protein>